<sequence length="2243" mass="263222">MNIDRLFKSAVIGNSYTRSVIIKNVKQINRLLSSYDHQRHRQSGYYNWDQLSNDAIQLARYGYFDQLQSTLLQQEQKYAKYKWFSFDDHNNNGDQKQRQQVDKEKLRRRWIPNLKDIIESILNNHSYELNNQYQGVDTMICNKRNQFIQDFMYNRYGVGNLEEFIKIVTNSSFIVGDFNLIKWIESIHNDNILNVMLKYKMDVLKVYQTKNQDLLYYCFNLFQSSKQSISNLTVRDSFNVRLINYIKDKESTTLINNLFDNDRKVHFLTESMKIAIVKKCIKTNHPRVIEIIEYCQSLHFILLQKERLMDDVCLSPGALPIIHHMVNHFPNSIYHFTTFSMQNAISRGDSKLVRYLLDNTSFTIDMDLAAKSGSIEILEMGQHLGKKCTNMSLHCIMSGQLETFKWVIERYPLLLQETINIGKNNIDWFISNRKCTPEMLAFFVSACKNNTDPSLKENTNFDLAMETAIEVERLDMVVMIDRLANQYGYTFKPTFLKYIIRPQQEPTPFKSDIVMYLYHHGGHTKYFGDNIEVYTDAFRYFLFNGYFEPAQMVYSILQGMIGGSSDPNKVRDMLFQHINIDSAMLHISTCKFLLQHYSIKELVALDYKRIGSQLNKVIDEYDDLELVQFLHDTFKDHYEFKLVVNAENDVLFSICSPRVFKYLVEKQLINADTFRGHPSDAYISLYNAGIEAIVWLHENGIVDCDRQSYLSIFRQKKLNKDIIKFIQLNLFIINLYTRHLIIKQVKLINRLLSAPYDRQIYDQEPIGYFNWYQLIEDPIQLARYGYFNRLQSTIIGLEKKISKYKWFSWGQKWMDNQLFKSVLIVNSYTRSLIFKHVKQINRLVSAPYDRQSYDQEPIVYYNWYQLIEDPIQLARHGYFDQLQSELLSFEQKVAEYMLFNDDHRQLAKWIPSLKEIMEALTRYPLIIKSHSDILNKQDDQSITIEKRNQFIQDFTYKIYGLDNLEDFTKELATCSLKAGDFELIKWIESIHNDNILEVMDKHSISHYYIFQCNQDIVYHGFKIFQSSNFSSLCNTIDDYENGLQQFLNSKECTTLITNFFDNHMSTLSQFTQENILRASIKHDHPLVMEIIQYFGENESLQDILTSIETLNSVCLSPGAFPIILCIAEYFPNLEDWFIASSMRNVIKRGDTNAKLVKYLLKHTSLTIDMDLAAKAGSIEILKMGHSDELTVTALECIFSGHLETFKWVISKHPSLLKEVEIDLFLLKAVTITPPCPSEMFEFIVSSYIGAHPSSETSNILSEYNIYLFMMMKLAIKQDRLDLVKTIDQMADRYGETFVPNFLTIFQEKRSLLILDPGIEIFKYLHHQGHTKYFGDSIPEHTKTLGNFLSMGWHEPAQILFGVLQKLGGNSTKIDRDLYLHKNVLSIAIQNGSIPTIKFVLSQYSIDELPSLIVDNHLILNQGSDLELLQFLYDTFKDHCKISFNTQTVPIRSPRVFKYLVEKNLISADMYKDNPKAHQLLQELTISKLFPNFVKNIIQTKRMDNQLFQSVFIANKYVRQSIIKHVKQINRLVSLPYDRQSYDQESIEYYNWNQLSENTIQLARYGYFDQLQSTILKQEQKFAKYKWFDDNEDEDDGDDQKQEKQQQQQQQRKWIPNLKEIIEAAIRYPINVEKFIDVFNKQQQNQQDIINQRNQFIQEFIYKRYSLDNDLEEFIKSLIQYSIDAGDLEMIKWIESIHNDNCDNILFVFDKYNINHRIIFQYGNQDMVYNYFKLFKSPNYSLICKSKHSFDKGLVWYLKSSGAEYTELISNLFDNGHMSDLLPDTQYAILKKSVKKSHPRVMEMIDYFGRNEEESLRQMLIGDQLMNDLCWSSLALPIILKITEYIPDVKKSLYYDLMNRSTLRGDAKLVRYLLDNKASPFQINMDLAANAGSIEILEMGLETGRTCTEDALQCVFHGQLEAYKWLVAKFPLLLKDINISSFISKAIIIGYLPNCTLESLRFILSSYLEVNSDSQVTRFTWTATINFNNILEQAIKQDRLEHVKMIKELADEYDYTFKPTFLQYFKNLVTPTIILDPKIEIFKYLHNQGHSKYFGQDLIEHNELLDKFIKYGWLEPTKLLISVLKELGGCASDTIATGSYLPKDSLSLAIKSHNIETIKYVLEHGHLQLNEHQKRENYVLDYSFINDSELLEFFYETFKDHYHITVCNSTKIFSPRVFKYLVEKNLINGDTYRGSIDACDLLMHAGYDAIAWLHDHGNVTGYDTEFEHHGIGRFINLNFKYLTN</sequence>
<dbReference type="InterPro" id="IPR052050">
    <property type="entry name" value="SecEffector_AnkRepeat"/>
</dbReference>
<name>F4PXM2_CACFS</name>
<evidence type="ECO:0000313" key="2">
    <source>
        <dbReference type="EMBL" id="EGG19532.1"/>
    </source>
</evidence>
<reference evidence="3" key="1">
    <citation type="journal article" date="2011" name="Genome Res.">
        <title>Phylogeny-wide analysis of social amoeba genomes highlights ancient origins for complex intercellular communication.</title>
        <authorList>
            <person name="Heidel A.J."/>
            <person name="Lawal H.M."/>
            <person name="Felder M."/>
            <person name="Schilde C."/>
            <person name="Helps N.R."/>
            <person name="Tunggal B."/>
            <person name="Rivero F."/>
            <person name="John U."/>
            <person name="Schleicher M."/>
            <person name="Eichinger L."/>
            <person name="Platzer M."/>
            <person name="Noegel A.A."/>
            <person name="Schaap P."/>
            <person name="Gloeckner G."/>
        </authorList>
    </citation>
    <scope>NUCLEOTIDE SEQUENCE [LARGE SCALE GENOMIC DNA]</scope>
    <source>
        <strain evidence="3">SH3</strain>
    </source>
</reference>
<protein>
    <recommendedName>
        <fullName evidence="4">Ankyrin repeat-containing protein</fullName>
    </recommendedName>
</protein>
<dbReference type="EMBL" id="GL883014">
    <property type="protein sequence ID" value="EGG19532.1"/>
    <property type="molecule type" value="Genomic_DNA"/>
</dbReference>
<dbReference type="KEGG" id="dfa:DFA_00110"/>
<dbReference type="PANTHER" id="PTHR46586:SF3">
    <property type="entry name" value="ANKYRIN REPEAT-CONTAINING PROTEIN"/>
    <property type="match status" value="1"/>
</dbReference>
<keyword evidence="3" id="KW-1185">Reference proteome</keyword>
<dbReference type="PANTHER" id="PTHR46586">
    <property type="entry name" value="ANKYRIN REPEAT-CONTAINING PROTEIN"/>
    <property type="match status" value="1"/>
</dbReference>
<evidence type="ECO:0000313" key="3">
    <source>
        <dbReference type="Proteomes" id="UP000007797"/>
    </source>
</evidence>
<gene>
    <name evidence="2" type="ORF">DFA_00110</name>
</gene>
<organism evidence="2 3">
    <name type="scientific">Cavenderia fasciculata</name>
    <name type="common">Slime mold</name>
    <name type="synonym">Dictyostelium fasciculatum</name>
    <dbReference type="NCBI Taxonomy" id="261658"/>
    <lineage>
        <taxon>Eukaryota</taxon>
        <taxon>Amoebozoa</taxon>
        <taxon>Evosea</taxon>
        <taxon>Eumycetozoa</taxon>
        <taxon>Dictyostelia</taxon>
        <taxon>Acytosteliales</taxon>
        <taxon>Cavenderiaceae</taxon>
        <taxon>Cavenderia</taxon>
    </lineage>
</organism>
<evidence type="ECO:0008006" key="4">
    <source>
        <dbReference type="Google" id="ProtNLM"/>
    </source>
</evidence>
<dbReference type="GeneID" id="14871627"/>
<proteinExistence type="predicted"/>
<feature type="region of interest" description="Disordered" evidence="1">
    <location>
        <begin position="1588"/>
        <end position="1611"/>
    </location>
</feature>
<dbReference type="Proteomes" id="UP000007797">
    <property type="component" value="Unassembled WGS sequence"/>
</dbReference>
<dbReference type="RefSeq" id="XP_004357826.1">
    <property type="nucleotide sequence ID" value="XM_004357769.1"/>
</dbReference>
<evidence type="ECO:0000256" key="1">
    <source>
        <dbReference type="SAM" id="MobiDB-lite"/>
    </source>
</evidence>
<accession>F4PXM2</accession>